<dbReference type="EMBL" id="PDNA01000024">
    <property type="protein sequence ID" value="PGH23416.1"/>
    <property type="molecule type" value="Genomic_DNA"/>
</dbReference>
<evidence type="ECO:0000259" key="4">
    <source>
        <dbReference type="Pfam" id="PF15612"/>
    </source>
</evidence>
<sequence>MSDSDTSSLSSAQSIEDEAVEKSINKSIGLEKYFKPKPPPEPSSPPPLKREPSPPHEYVLADNPDIPFIVMFRSRFSDVFPKSLPNYGPQDIERGVTDNPPSDHIERLLCALIGLVLNRKKDVERGHYQRALEEVIQTHSSQWPKAWNGKNPLHGGGTFAAMSPTERVTLLKTLVLWALCSSDAIQATLKESYKQARHEDDLNQPLSVQPWGRDAYKRRYWLIEGQGDTHFRLYRESNPTLKNISWWSVAGAIPELNAVADSLAEEKSQHSKRLSEKIHASIPRFEGSEEKRKRRDYRLARKAAFARPEPGFSLYEGRTRGKKLKYTFSDDEDDFSSDAPLSRRSTRISTPAEPTGPTFTASGRQVRARVGGTYGETMLSTRRNGVQSAVSADDEGDGQLSVANGRSRRARANGWAHNTGDVMDEESDAASSDNGSEVREDDANYADDDEEMSDSESSANVDGEQPSLVVQLRYGKKDKQADNDTQKANPPPPTPPADLGAAKQTSLAGFFGQKPTPVQSENQSPPRPAPAAPNGEVQDKCEKLFSVEINNSTPQATTQQPST</sequence>
<protein>
    <recommendedName>
        <fullName evidence="4">WHIM1 domain-containing protein</fullName>
    </recommendedName>
</protein>
<dbReference type="PANTHER" id="PTHR42107:SF1">
    <property type="entry name" value="WHIM1 DOMAIN-CONTAINING PROTEIN"/>
    <property type="match status" value="1"/>
</dbReference>
<name>A0A2B7YP47_POLH7</name>
<evidence type="ECO:0000313" key="6">
    <source>
        <dbReference type="Proteomes" id="UP000224634"/>
    </source>
</evidence>
<keyword evidence="6" id="KW-1185">Reference proteome</keyword>
<comment type="caution">
    <text evidence="5">The sequence shown here is derived from an EMBL/GenBank/DDBJ whole genome shotgun (WGS) entry which is preliminary data.</text>
</comment>
<evidence type="ECO:0000313" key="5">
    <source>
        <dbReference type="EMBL" id="PGH23416.1"/>
    </source>
</evidence>
<feature type="compositionally biased region" description="Pro residues" evidence="3">
    <location>
        <begin position="36"/>
        <end position="47"/>
    </location>
</feature>
<reference evidence="5 6" key="1">
    <citation type="submission" date="2017-10" db="EMBL/GenBank/DDBJ databases">
        <title>Comparative genomics in systemic dimorphic fungi from Ajellomycetaceae.</title>
        <authorList>
            <person name="Munoz J.F."/>
            <person name="Mcewen J.G."/>
            <person name="Clay O.K."/>
            <person name="Cuomo C.A."/>
        </authorList>
    </citation>
    <scope>NUCLEOTIDE SEQUENCE [LARGE SCALE GENOMIC DNA]</scope>
    <source>
        <strain evidence="5 6">UAMH7299</strain>
    </source>
</reference>
<feature type="compositionally biased region" description="Low complexity" evidence="3">
    <location>
        <begin position="1"/>
        <end position="14"/>
    </location>
</feature>
<keyword evidence="2" id="KW-0539">Nucleus</keyword>
<dbReference type="Proteomes" id="UP000224634">
    <property type="component" value="Unassembled WGS sequence"/>
</dbReference>
<feature type="compositionally biased region" description="Polar residues" evidence="3">
    <location>
        <begin position="378"/>
        <end position="390"/>
    </location>
</feature>
<accession>A0A2B7YP47</accession>
<feature type="region of interest" description="Disordered" evidence="3">
    <location>
        <begin position="1"/>
        <end position="59"/>
    </location>
</feature>
<evidence type="ECO:0000256" key="3">
    <source>
        <dbReference type="SAM" id="MobiDB-lite"/>
    </source>
</evidence>
<dbReference type="AlphaFoldDB" id="A0A2B7YP47"/>
<dbReference type="GO" id="GO:0005634">
    <property type="term" value="C:nucleus"/>
    <property type="evidence" value="ECO:0007669"/>
    <property type="project" value="UniProtKB-SubCell"/>
</dbReference>
<dbReference type="InterPro" id="IPR028942">
    <property type="entry name" value="WHIM1_dom"/>
</dbReference>
<feature type="region of interest" description="Disordered" evidence="3">
    <location>
        <begin position="328"/>
        <end position="540"/>
    </location>
</feature>
<evidence type="ECO:0000256" key="2">
    <source>
        <dbReference type="ARBA" id="ARBA00023242"/>
    </source>
</evidence>
<dbReference type="PANTHER" id="PTHR42107">
    <property type="entry name" value="YALI0D24453P"/>
    <property type="match status" value="1"/>
</dbReference>
<comment type="subcellular location">
    <subcellularLocation>
        <location evidence="1">Nucleus</location>
    </subcellularLocation>
</comment>
<feature type="compositionally biased region" description="Basic and acidic residues" evidence="3">
    <location>
        <begin position="475"/>
        <end position="485"/>
    </location>
</feature>
<dbReference type="Pfam" id="PF15612">
    <property type="entry name" value="WHIM1"/>
    <property type="match status" value="1"/>
</dbReference>
<dbReference type="OrthoDB" id="349045at2759"/>
<proteinExistence type="predicted"/>
<organism evidence="5 6">
    <name type="scientific">Polytolypa hystricis (strain UAMH7299)</name>
    <dbReference type="NCBI Taxonomy" id="1447883"/>
    <lineage>
        <taxon>Eukaryota</taxon>
        <taxon>Fungi</taxon>
        <taxon>Dikarya</taxon>
        <taxon>Ascomycota</taxon>
        <taxon>Pezizomycotina</taxon>
        <taxon>Eurotiomycetes</taxon>
        <taxon>Eurotiomycetidae</taxon>
        <taxon>Onygenales</taxon>
        <taxon>Onygenales incertae sedis</taxon>
        <taxon>Polytolypa</taxon>
    </lineage>
</organism>
<dbReference type="STRING" id="1447883.A0A2B7YP47"/>
<feature type="compositionally biased region" description="Acidic residues" evidence="3">
    <location>
        <begin position="443"/>
        <end position="454"/>
    </location>
</feature>
<evidence type="ECO:0000256" key="1">
    <source>
        <dbReference type="ARBA" id="ARBA00004123"/>
    </source>
</evidence>
<feature type="domain" description="WHIM1" evidence="4">
    <location>
        <begin position="144"/>
        <end position="186"/>
    </location>
</feature>
<gene>
    <name evidence="5" type="ORF">AJ80_02526</name>
</gene>